<dbReference type="InterPro" id="IPR007815">
    <property type="entry name" value="Emycin_Estase"/>
</dbReference>
<dbReference type="Gene3D" id="2.60.120.260">
    <property type="entry name" value="Galactose-binding domain-like"/>
    <property type="match status" value="1"/>
</dbReference>
<dbReference type="Gene3D" id="3.40.1660.10">
    <property type="entry name" value="EreA-like (biosynthetic domain)"/>
    <property type="match status" value="1"/>
</dbReference>
<gene>
    <name evidence="1" type="ORF">C8D97_10683</name>
</gene>
<name>A0A316FSV7_9GAMM</name>
<proteinExistence type="predicted"/>
<dbReference type="Gene3D" id="1.20.1440.30">
    <property type="entry name" value="Biosynthetic Protein domain"/>
    <property type="match status" value="1"/>
</dbReference>
<organism evidence="1 2">
    <name type="scientific">Pleionea mediterranea</name>
    <dbReference type="NCBI Taxonomy" id="523701"/>
    <lineage>
        <taxon>Bacteria</taxon>
        <taxon>Pseudomonadati</taxon>
        <taxon>Pseudomonadota</taxon>
        <taxon>Gammaproteobacteria</taxon>
        <taxon>Oceanospirillales</taxon>
        <taxon>Pleioneaceae</taxon>
        <taxon>Pleionea</taxon>
    </lineage>
</organism>
<dbReference type="RefSeq" id="WP_109763463.1">
    <property type="nucleotide sequence ID" value="NZ_QGGU01000006.1"/>
</dbReference>
<dbReference type="PANTHER" id="PTHR31299:SF0">
    <property type="entry name" value="ESTERASE, PUTATIVE (AFU_ORTHOLOGUE AFUA_1G05850)-RELATED"/>
    <property type="match status" value="1"/>
</dbReference>
<dbReference type="PANTHER" id="PTHR31299">
    <property type="entry name" value="ESTERASE, PUTATIVE (AFU_ORTHOLOGUE AFUA_1G05850)-RELATED"/>
    <property type="match status" value="1"/>
</dbReference>
<dbReference type="Pfam" id="PF05139">
    <property type="entry name" value="Erythro_esteras"/>
    <property type="match status" value="1"/>
</dbReference>
<accession>A0A316FSV7</accession>
<dbReference type="InterPro" id="IPR052036">
    <property type="entry name" value="Hydrolase/PRTase-associated"/>
</dbReference>
<evidence type="ECO:0000313" key="1">
    <source>
        <dbReference type="EMBL" id="PWK50796.1"/>
    </source>
</evidence>
<dbReference type="GO" id="GO:0046677">
    <property type="term" value="P:response to antibiotic"/>
    <property type="evidence" value="ECO:0007669"/>
    <property type="project" value="InterPro"/>
</dbReference>
<keyword evidence="2" id="KW-1185">Reference proteome</keyword>
<protein>
    <submittedName>
        <fullName evidence="1">Erythromycin esterase-like protein</fullName>
    </submittedName>
</protein>
<evidence type="ECO:0000313" key="2">
    <source>
        <dbReference type="Proteomes" id="UP000245790"/>
    </source>
</evidence>
<sequence length="610" mass="69035">MFLLGYTAQVAVLLKQLVIVLIVIISITNNAIADEFWNTGFEYSVNKQPRVWTIEGEGDSFISYTDKKTKHSGKQSLYLSLNKASTYIYISVEKDLLADKVLKAKGFIKLLSGVNLTVRLMLFDPGSKKVVDVSEPAKLDAPWQAIELNTRADASLNKGTYLLAFHIEGTGDLWIDDLSVLVNNQIFGQAEPDFSEPSKEDVQKLNKWALPVSLSDEKLTQYHPMSAIIGDAKIIGLGENSHGSATIYQYKLQLVKYLVKHKNVRVFALEMPLVEADDINDYVLSRSNSSVDVVSKLSYPSWQTEEMLSIIDWIKQYNKTAQQFVEFRGFDMQNGMSALNAIYPFLKANNKELSVKLLTLKQDIKTAEQKGGDFSVLLNKHKSFLQSLALFIQHHSSKSPIDDSDFASKNLDIKSSGIKSSNSIEYKANRPYIQTGRDLERYVMVLQQSLHFKASNYSSAVRDQYMAENIQFMTDKLKQGRIVISGDNTHVSRVTGSMGGYLSNQFDNDYFTIGITFQSGTYSAYGDKPYYEVHEPYVGTYEYFLSKSQYDNFILSFQQASGIYELKKVSGFRMIGSRPQEVTQFAKINIRQHFDAVLFLRHSAHTQKLK</sequence>
<comment type="caution">
    <text evidence="1">The sequence shown here is derived from an EMBL/GenBank/DDBJ whole genome shotgun (WGS) entry which is preliminary data.</text>
</comment>
<dbReference type="SUPFAM" id="SSF159501">
    <property type="entry name" value="EreA/ChaN-like"/>
    <property type="match status" value="1"/>
</dbReference>
<dbReference type="Proteomes" id="UP000245790">
    <property type="component" value="Unassembled WGS sequence"/>
</dbReference>
<dbReference type="CDD" id="cd14728">
    <property type="entry name" value="Ere-like"/>
    <property type="match status" value="1"/>
</dbReference>
<dbReference type="OrthoDB" id="9810066at2"/>
<reference evidence="1 2" key="1">
    <citation type="submission" date="2018-05" db="EMBL/GenBank/DDBJ databases">
        <title>Genomic Encyclopedia of Type Strains, Phase IV (KMG-IV): sequencing the most valuable type-strain genomes for metagenomic binning, comparative biology and taxonomic classification.</title>
        <authorList>
            <person name="Goeker M."/>
        </authorList>
    </citation>
    <scope>NUCLEOTIDE SEQUENCE [LARGE SCALE GENOMIC DNA]</scope>
    <source>
        <strain evidence="1 2">DSM 25350</strain>
    </source>
</reference>
<dbReference type="AlphaFoldDB" id="A0A316FSV7"/>
<dbReference type="Gene3D" id="3.30.1870.10">
    <property type="entry name" value="EreA-like, domain 2"/>
    <property type="match status" value="1"/>
</dbReference>
<dbReference type="EMBL" id="QGGU01000006">
    <property type="protein sequence ID" value="PWK50796.1"/>
    <property type="molecule type" value="Genomic_DNA"/>
</dbReference>